<feature type="region of interest" description="Disordered" evidence="1">
    <location>
        <begin position="115"/>
        <end position="333"/>
    </location>
</feature>
<feature type="compositionally biased region" description="Basic residues" evidence="1">
    <location>
        <begin position="643"/>
        <end position="660"/>
    </location>
</feature>
<keyword evidence="4" id="KW-1185">Reference proteome</keyword>
<dbReference type="EMBL" id="JYDI01000014">
    <property type="protein sequence ID" value="KRY59275.1"/>
    <property type="molecule type" value="Genomic_DNA"/>
</dbReference>
<proteinExistence type="predicted"/>
<gene>
    <name evidence="3" type="ORF">T03_6399</name>
</gene>
<feature type="compositionally biased region" description="Basic and acidic residues" evidence="1">
    <location>
        <begin position="318"/>
        <end position="331"/>
    </location>
</feature>
<evidence type="ECO:0000313" key="4">
    <source>
        <dbReference type="Proteomes" id="UP000054653"/>
    </source>
</evidence>
<dbReference type="Proteomes" id="UP000054653">
    <property type="component" value="Unassembled WGS sequence"/>
</dbReference>
<feature type="compositionally biased region" description="Basic and acidic residues" evidence="1">
    <location>
        <begin position="681"/>
        <end position="690"/>
    </location>
</feature>
<dbReference type="AlphaFoldDB" id="A0A0V1DD09"/>
<feature type="compositionally biased region" description="Basic and acidic residues" evidence="1">
    <location>
        <begin position="520"/>
        <end position="537"/>
    </location>
</feature>
<feature type="transmembrane region" description="Helical" evidence="2">
    <location>
        <begin position="12"/>
        <end position="33"/>
    </location>
</feature>
<evidence type="ECO:0000313" key="3">
    <source>
        <dbReference type="EMBL" id="KRY59275.1"/>
    </source>
</evidence>
<evidence type="ECO:0000256" key="1">
    <source>
        <dbReference type="SAM" id="MobiDB-lite"/>
    </source>
</evidence>
<dbReference type="OMA" id="HEKACAK"/>
<keyword evidence="2" id="KW-0812">Transmembrane</keyword>
<feature type="region of interest" description="Disordered" evidence="1">
    <location>
        <begin position="514"/>
        <end position="547"/>
    </location>
</feature>
<dbReference type="STRING" id="45882.A0A0V1DD09"/>
<evidence type="ECO:0000256" key="2">
    <source>
        <dbReference type="SAM" id="Phobius"/>
    </source>
</evidence>
<feature type="compositionally biased region" description="Basic residues" evidence="1">
    <location>
        <begin position="671"/>
        <end position="680"/>
    </location>
</feature>
<feature type="compositionally biased region" description="Polar residues" evidence="1">
    <location>
        <begin position="182"/>
        <end position="194"/>
    </location>
</feature>
<feature type="compositionally biased region" description="Polar residues" evidence="1">
    <location>
        <begin position="136"/>
        <end position="148"/>
    </location>
</feature>
<feature type="compositionally biased region" description="Polar residues" evidence="1">
    <location>
        <begin position="228"/>
        <end position="240"/>
    </location>
</feature>
<feature type="compositionally biased region" description="Basic and acidic residues" evidence="1">
    <location>
        <begin position="117"/>
        <end position="126"/>
    </location>
</feature>
<comment type="caution">
    <text evidence="3">The sequence shown here is derived from an EMBL/GenBank/DDBJ whole genome shotgun (WGS) entry which is preliminary data.</text>
</comment>
<feature type="compositionally biased region" description="Acidic residues" evidence="1">
    <location>
        <begin position="262"/>
        <end position="272"/>
    </location>
</feature>
<sequence>MRPIEFVCSVFTYSEMICIFVWILLFIYMRFLLQTKPHQPAEAEKRKKSPPPVVARKLLKGRSVDRGVLMRRVSRAKRKVFHIKEFIGNALNDPNATYDVVNSYELQLSQVSANGEKLQKSQGERREEEEEADNVVSKSAATVNSGQAAQEAAVDDRQSLPDVVLFDDAGSEEEEKEADNVVSKSATTVNSGQAAQEAAVDDRQSLPDVVLFGDAGSEEEEKEADNVVSESATTVNSGQAAQEAAVDDRQSLPDVVLFGDAGSEEEEKEEVDNVVSESAATVNSGQAAQEAAGVHEGQSLPKTALLSDTVDSSNEPALSEKSRGRPEKEKINMTSIEKVVSENSRLLPINPGDNVALSYSVVASPENNKEKMIKRLSKMFKKMSRDKNILIVTGASDVSSGSEKAKSGKRLSKPKELKWTNENYAFGGEAMTFSNVEERTKDLAVGKTKSESKISNFEESRNEVHEKACAKLAPVDVKFVKEKSPSLKADRKDAGRISCENKSFDVKPFSETSSLGIASKDGRQNVKKEPLSQKNEESNDGDDNLESASITIENDYFSSGISNKDMEFYLLTLVRRMHDNKQAKGKTAGHSEEVAKYRKALETDEVSSVSDNQKGALAEDDSSDNGEPSFKEVHPAGFQKISKEKKKAVFNKAKAKKKPAVRPVKLLLRTSKQRHKKKSSKSIDEKEKKQ</sequence>
<reference evidence="3 4" key="1">
    <citation type="submission" date="2015-01" db="EMBL/GenBank/DDBJ databases">
        <title>Evolution of Trichinella species and genotypes.</title>
        <authorList>
            <person name="Korhonen P.K."/>
            <person name="Edoardo P."/>
            <person name="Giuseppe L.R."/>
            <person name="Gasser R.B."/>
        </authorList>
    </citation>
    <scope>NUCLEOTIDE SEQUENCE [LARGE SCALE GENOMIC DNA]</scope>
    <source>
        <strain evidence="3">ISS120</strain>
    </source>
</reference>
<keyword evidence="2" id="KW-1133">Transmembrane helix</keyword>
<name>A0A0V1DD09_TRIBR</name>
<feature type="region of interest" description="Disordered" evidence="1">
    <location>
        <begin position="580"/>
        <end position="690"/>
    </location>
</feature>
<accession>A0A0V1DD09</accession>
<organism evidence="3 4">
    <name type="scientific">Trichinella britovi</name>
    <name type="common">Parasitic roundworm</name>
    <dbReference type="NCBI Taxonomy" id="45882"/>
    <lineage>
        <taxon>Eukaryota</taxon>
        <taxon>Metazoa</taxon>
        <taxon>Ecdysozoa</taxon>
        <taxon>Nematoda</taxon>
        <taxon>Enoplea</taxon>
        <taxon>Dorylaimia</taxon>
        <taxon>Trichinellida</taxon>
        <taxon>Trichinellidae</taxon>
        <taxon>Trichinella</taxon>
    </lineage>
</organism>
<feature type="compositionally biased region" description="Basic and acidic residues" evidence="1">
    <location>
        <begin position="589"/>
        <end position="602"/>
    </location>
</feature>
<protein>
    <submittedName>
        <fullName evidence="3">Uncharacterized protein</fullName>
    </submittedName>
</protein>
<keyword evidence="2" id="KW-0472">Membrane</keyword>